<dbReference type="PANTHER" id="PTHR37832:SF1">
    <property type="entry name" value="STRESS-RESPONSE A_B BARREL DOMAIN-CONTAINING PROTEIN"/>
    <property type="match status" value="1"/>
</dbReference>
<feature type="domain" description="Stress-response A/B barrel" evidence="1">
    <location>
        <begin position="2"/>
        <end position="91"/>
    </location>
</feature>
<dbReference type="EMBL" id="CP120988">
    <property type="protein sequence ID" value="WLQ55139.1"/>
    <property type="molecule type" value="Genomic_DNA"/>
</dbReference>
<accession>A0ABY9IL58</accession>
<dbReference type="InterPro" id="IPR013097">
    <property type="entry name" value="Dabb"/>
</dbReference>
<dbReference type="RefSeq" id="WP_219574112.1">
    <property type="nucleotide sequence ID" value="NZ_CP120988.1"/>
</dbReference>
<gene>
    <name evidence="2" type="ORF">P8A19_06660</name>
</gene>
<evidence type="ECO:0000259" key="1">
    <source>
        <dbReference type="PROSITE" id="PS51502"/>
    </source>
</evidence>
<evidence type="ECO:0000313" key="3">
    <source>
        <dbReference type="Proteomes" id="UP001235744"/>
    </source>
</evidence>
<dbReference type="Proteomes" id="UP001235744">
    <property type="component" value="Chromosome"/>
</dbReference>
<sequence>MLTHVVLMRFTDPGDAPEARHRLAELAPLVPEIRSIELGLDTVGSPVSFHLCMITRHDDEAGLSAYQNHPRHLELASWLRPRLADRAVVDHAGSDAG</sequence>
<protein>
    <submittedName>
        <fullName evidence="2">Dabb family protein</fullName>
    </submittedName>
</protein>
<organism evidence="2 3">
    <name type="scientific">Streptomyces poriferorum</name>
    <dbReference type="NCBI Taxonomy" id="2798799"/>
    <lineage>
        <taxon>Bacteria</taxon>
        <taxon>Bacillati</taxon>
        <taxon>Actinomycetota</taxon>
        <taxon>Actinomycetes</taxon>
        <taxon>Kitasatosporales</taxon>
        <taxon>Streptomycetaceae</taxon>
        <taxon>Streptomyces</taxon>
    </lineage>
</organism>
<dbReference type="SMART" id="SM00886">
    <property type="entry name" value="Dabb"/>
    <property type="match status" value="1"/>
</dbReference>
<proteinExistence type="predicted"/>
<dbReference type="PROSITE" id="PS51502">
    <property type="entry name" value="S_R_A_B_BARREL"/>
    <property type="match status" value="1"/>
</dbReference>
<name>A0ABY9IL58_9ACTN</name>
<keyword evidence="3" id="KW-1185">Reference proteome</keyword>
<evidence type="ECO:0000313" key="2">
    <source>
        <dbReference type="EMBL" id="WLQ55139.1"/>
    </source>
</evidence>
<dbReference type="PANTHER" id="PTHR37832">
    <property type="entry name" value="BLL2683 PROTEIN"/>
    <property type="match status" value="1"/>
</dbReference>
<dbReference type="Pfam" id="PF07876">
    <property type="entry name" value="Dabb"/>
    <property type="match status" value="1"/>
</dbReference>
<reference evidence="2 3" key="1">
    <citation type="submission" date="2023-03" db="EMBL/GenBank/DDBJ databases">
        <title>Isolation and description of six Streptomyces strains from soil environments, able to metabolize different microbial glucans.</title>
        <authorList>
            <person name="Widen T."/>
            <person name="Larsbrink J."/>
        </authorList>
    </citation>
    <scope>NUCLEOTIDE SEQUENCE [LARGE SCALE GENOMIC DNA]</scope>
    <source>
        <strain evidence="2 3">Alt2</strain>
    </source>
</reference>